<sequence length="365" mass="41610">MRPVSNLLVILTAVFAFSVSVQARELHVANWSEYIAEDTLTDFEAATGIKVHYYEFDDIEELEELWLNEGRSFDVIVPGSDNIPKYIAAGQLQKLDRNRIDNWSQNDPKFMQRLDQFDPGNQYAFPYLWGTVGIGYNVQAVQKAFGGYLPEDSWDLLFDPESLGKLHHCNATLMRSPEEIFDVALKYLEKDPNSMRVAHQYMVANLLSKVRLHINDFDSGEYVEELASGERCIAHAWSGDVLVAQEMAAEAGKDFEIRYVMPKEGFPLWIDVLSIPTDARNVDAAYQFLNYLMQPSVIANISNETQYANANVAAQDLVDPALLNNPAVYPRAQELERTWIPTATKSRVLALRHKLWQRIIERESL</sequence>
<keyword evidence="3 7" id="KW-0732">Signal</keyword>
<keyword evidence="9" id="KW-1185">Reference proteome</keyword>
<evidence type="ECO:0000256" key="7">
    <source>
        <dbReference type="SAM" id="SignalP"/>
    </source>
</evidence>
<dbReference type="PIRSF" id="PIRSF019574">
    <property type="entry name" value="Periplasmic_polyamine_BP"/>
    <property type="match status" value="1"/>
</dbReference>
<evidence type="ECO:0000256" key="3">
    <source>
        <dbReference type="ARBA" id="ARBA00022729"/>
    </source>
</evidence>
<dbReference type="Gene3D" id="3.40.190.10">
    <property type="entry name" value="Periplasmic binding protein-like II"/>
    <property type="match status" value="2"/>
</dbReference>
<dbReference type="EMBL" id="CP019650">
    <property type="protein sequence ID" value="AQQ66724.1"/>
    <property type="molecule type" value="Genomic_DNA"/>
</dbReference>
<dbReference type="Proteomes" id="UP000188219">
    <property type="component" value="Chromosome"/>
</dbReference>
<dbReference type="GO" id="GO:0019808">
    <property type="term" value="F:polyamine binding"/>
    <property type="evidence" value="ECO:0007669"/>
    <property type="project" value="InterPro"/>
</dbReference>
<protein>
    <recommendedName>
        <fullName evidence="5">Putrescine-binding periplasmic protein</fullName>
    </recommendedName>
</protein>
<dbReference type="InterPro" id="IPR001188">
    <property type="entry name" value="Sperm_putr-bd"/>
</dbReference>
<dbReference type="InterPro" id="IPR006059">
    <property type="entry name" value="SBP"/>
</dbReference>
<proteinExistence type="inferred from homology"/>
<comment type="function">
    <text evidence="5">Required for the activity of the bacterial periplasmic transport system of putrescine.</text>
</comment>
<feature type="binding site" evidence="6">
    <location>
        <position position="33"/>
    </location>
    <ligand>
        <name>spermidine</name>
        <dbReference type="ChEBI" id="CHEBI:57834"/>
    </ligand>
</feature>
<evidence type="ECO:0000256" key="6">
    <source>
        <dbReference type="PIRSR" id="PIRSR019574-1"/>
    </source>
</evidence>
<dbReference type="Pfam" id="PF13416">
    <property type="entry name" value="SBP_bac_8"/>
    <property type="match status" value="1"/>
</dbReference>
<evidence type="ECO:0000256" key="2">
    <source>
        <dbReference type="ARBA" id="ARBA00022448"/>
    </source>
</evidence>
<reference evidence="8" key="1">
    <citation type="submission" date="2017-02" db="EMBL/GenBank/DDBJ databases">
        <title>Genome of Microbulbifer agarilyticus GP101.</title>
        <authorList>
            <person name="Jung J."/>
            <person name="Bae S.S."/>
            <person name="Baek K."/>
        </authorList>
    </citation>
    <scope>NUCLEOTIDE SEQUENCE [LARGE SCALE GENOMIC DNA]</scope>
    <source>
        <strain evidence="8">GP101</strain>
    </source>
</reference>
<dbReference type="PRINTS" id="PR00909">
    <property type="entry name" value="SPERMDNBNDNG"/>
</dbReference>
<organism evidence="8 9">
    <name type="scientific">Microbulbifer agarilyticus</name>
    <dbReference type="NCBI Taxonomy" id="260552"/>
    <lineage>
        <taxon>Bacteria</taxon>
        <taxon>Pseudomonadati</taxon>
        <taxon>Pseudomonadota</taxon>
        <taxon>Gammaproteobacteria</taxon>
        <taxon>Cellvibrionales</taxon>
        <taxon>Microbulbiferaceae</taxon>
        <taxon>Microbulbifer</taxon>
    </lineage>
</organism>
<comment type="subcellular location">
    <subcellularLocation>
        <location evidence="1 5">Periplasm</location>
    </subcellularLocation>
</comment>
<keyword evidence="2 5" id="KW-0813">Transport</keyword>
<dbReference type="PANTHER" id="PTHR30222">
    <property type="entry name" value="SPERMIDINE/PUTRESCINE-BINDING PERIPLASMIC PROTEIN"/>
    <property type="match status" value="1"/>
</dbReference>
<evidence type="ECO:0000256" key="4">
    <source>
        <dbReference type="ARBA" id="ARBA00022764"/>
    </source>
</evidence>
<feature type="signal peptide" evidence="7">
    <location>
        <begin position="1"/>
        <end position="23"/>
    </location>
</feature>
<evidence type="ECO:0000313" key="8">
    <source>
        <dbReference type="EMBL" id="AQQ66724.1"/>
    </source>
</evidence>
<evidence type="ECO:0000313" key="9">
    <source>
        <dbReference type="Proteomes" id="UP000188219"/>
    </source>
</evidence>
<evidence type="ECO:0000256" key="1">
    <source>
        <dbReference type="ARBA" id="ARBA00004418"/>
    </source>
</evidence>
<dbReference type="KEGG" id="maga:Mag101_03015"/>
<dbReference type="PANTHER" id="PTHR30222:SF12">
    <property type="entry name" value="NORSPERMIDINE SENSOR"/>
    <property type="match status" value="1"/>
</dbReference>
<evidence type="ECO:0000256" key="5">
    <source>
        <dbReference type="PIRNR" id="PIRNR019574"/>
    </source>
</evidence>
<dbReference type="AlphaFoldDB" id="A0A1Q2M1Z4"/>
<name>A0A1Q2M1Z4_9GAMM</name>
<feature type="chain" id="PRO_5012253284" description="Putrescine-binding periplasmic protein" evidence="7">
    <location>
        <begin position="24"/>
        <end position="365"/>
    </location>
</feature>
<dbReference type="SUPFAM" id="SSF53850">
    <property type="entry name" value="Periplasmic binding protein-like II"/>
    <property type="match status" value="1"/>
</dbReference>
<dbReference type="eggNOG" id="COG0687">
    <property type="taxonomic scope" value="Bacteria"/>
</dbReference>
<dbReference type="OrthoDB" id="9769319at2"/>
<dbReference type="GO" id="GO:0042597">
    <property type="term" value="C:periplasmic space"/>
    <property type="evidence" value="ECO:0007669"/>
    <property type="project" value="UniProtKB-SubCell"/>
</dbReference>
<comment type="similarity">
    <text evidence="5">Belongs to the bacterial solute-binding protein PotD/PotF family.</text>
</comment>
<dbReference type="RefSeq" id="WP_077400592.1">
    <property type="nucleotide sequence ID" value="NZ_CP019650.1"/>
</dbReference>
<keyword evidence="4 5" id="KW-0574">Periplasm</keyword>
<accession>A0A1Q2M1Z4</accession>
<dbReference type="STRING" id="260552.Mag101_03015"/>
<dbReference type="GO" id="GO:0015846">
    <property type="term" value="P:polyamine transport"/>
    <property type="evidence" value="ECO:0007669"/>
    <property type="project" value="InterPro"/>
</dbReference>
<gene>
    <name evidence="8" type="ORF">Mag101_03015</name>
</gene>